<keyword evidence="2" id="KW-0547">Nucleotide-binding</keyword>
<gene>
    <name evidence="5" type="primary">btuD_140</name>
    <name evidence="5" type="ORF">SDC9_61932</name>
</gene>
<evidence type="ECO:0000259" key="4">
    <source>
        <dbReference type="PROSITE" id="PS50893"/>
    </source>
</evidence>
<dbReference type="CDD" id="cd03230">
    <property type="entry name" value="ABC_DR_subfamily_A"/>
    <property type="match status" value="1"/>
</dbReference>
<keyword evidence="3 5" id="KW-0067">ATP-binding</keyword>
<name>A0A644XIF6_9ZZZZ</name>
<dbReference type="Pfam" id="PF00005">
    <property type="entry name" value="ABC_tran"/>
    <property type="match status" value="1"/>
</dbReference>
<dbReference type="SUPFAM" id="SSF52540">
    <property type="entry name" value="P-loop containing nucleoside triphosphate hydrolases"/>
    <property type="match status" value="1"/>
</dbReference>
<dbReference type="InterPro" id="IPR051782">
    <property type="entry name" value="ABC_Transporter_VariousFunc"/>
</dbReference>
<evidence type="ECO:0000256" key="3">
    <source>
        <dbReference type="ARBA" id="ARBA00022840"/>
    </source>
</evidence>
<dbReference type="EMBL" id="VSSQ01002462">
    <property type="protein sequence ID" value="MPM15561.1"/>
    <property type="molecule type" value="Genomic_DNA"/>
</dbReference>
<dbReference type="InterPro" id="IPR003439">
    <property type="entry name" value="ABC_transporter-like_ATP-bd"/>
</dbReference>
<dbReference type="GO" id="GO:0005524">
    <property type="term" value="F:ATP binding"/>
    <property type="evidence" value="ECO:0007669"/>
    <property type="project" value="UniProtKB-KW"/>
</dbReference>
<dbReference type="Gene3D" id="3.40.50.300">
    <property type="entry name" value="P-loop containing nucleotide triphosphate hydrolases"/>
    <property type="match status" value="1"/>
</dbReference>
<dbReference type="GO" id="GO:0016887">
    <property type="term" value="F:ATP hydrolysis activity"/>
    <property type="evidence" value="ECO:0007669"/>
    <property type="project" value="InterPro"/>
</dbReference>
<comment type="caution">
    <text evidence="5">The sequence shown here is derived from an EMBL/GenBank/DDBJ whole genome shotgun (WGS) entry which is preliminary data.</text>
</comment>
<keyword evidence="1" id="KW-0813">Transport</keyword>
<dbReference type="PANTHER" id="PTHR42939:SF3">
    <property type="entry name" value="ABC TRANSPORTER ATP-BINDING COMPONENT"/>
    <property type="match status" value="1"/>
</dbReference>
<sequence length="285" mass="31416">MKNAIEVSGLTKDYGTFQLDVSFTVPGGSIMGLIGENGAGKSTTLKAMLGLIRPDGGSVKLLGLDAAEEGSGLKEEIGVVFDECPFHDQMNASMVNSVLAGIYSKWDRELFAAYLQKFDLPANKKLKEFSRGMKMKLSIAAALSHRPRLLLLDEATSGLDPVMRDEILDEFLAFICDEEHAILVSSHITSDLEKVADYITYLHKGKVAMSGARDELLESHGKLVCTRDELAEVERSFIVGTRVSQYSCEALIRSRADFKRRYPNLTVDPVTLEDLMIFTVRGDAR</sequence>
<evidence type="ECO:0000256" key="2">
    <source>
        <dbReference type="ARBA" id="ARBA00022741"/>
    </source>
</evidence>
<dbReference type="AlphaFoldDB" id="A0A644XIF6"/>
<reference evidence="5" key="1">
    <citation type="submission" date="2019-08" db="EMBL/GenBank/DDBJ databases">
        <authorList>
            <person name="Kucharzyk K."/>
            <person name="Murdoch R.W."/>
            <person name="Higgins S."/>
            <person name="Loffler F."/>
        </authorList>
    </citation>
    <scope>NUCLEOTIDE SEQUENCE</scope>
</reference>
<feature type="domain" description="ABC transporter" evidence="4">
    <location>
        <begin position="5"/>
        <end position="229"/>
    </location>
</feature>
<evidence type="ECO:0000313" key="5">
    <source>
        <dbReference type="EMBL" id="MPM15561.1"/>
    </source>
</evidence>
<dbReference type="PROSITE" id="PS50893">
    <property type="entry name" value="ABC_TRANSPORTER_2"/>
    <property type="match status" value="1"/>
</dbReference>
<dbReference type="InterPro" id="IPR027417">
    <property type="entry name" value="P-loop_NTPase"/>
</dbReference>
<proteinExistence type="predicted"/>
<accession>A0A644XIF6</accession>
<dbReference type="PANTHER" id="PTHR42939">
    <property type="entry name" value="ABC TRANSPORTER ATP-BINDING PROTEIN ALBC-RELATED"/>
    <property type="match status" value="1"/>
</dbReference>
<evidence type="ECO:0000256" key="1">
    <source>
        <dbReference type="ARBA" id="ARBA00022448"/>
    </source>
</evidence>
<dbReference type="SMART" id="SM00382">
    <property type="entry name" value="AAA"/>
    <property type="match status" value="1"/>
</dbReference>
<dbReference type="InterPro" id="IPR003593">
    <property type="entry name" value="AAA+_ATPase"/>
</dbReference>
<protein>
    <submittedName>
        <fullName evidence="5">Vitamin B12 import ATP-binding protein BtuD</fullName>
    </submittedName>
</protein>
<organism evidence="5">
    <name type="scientific">bioreactor metagenome</name>
    <dbReference type="NCBI Taxonomy" id="1076179"/>
    <lineage>
        <taxon>unclassified sequences</taxon>
        <taxon>metagenomes</taxon>
        <taxon>ecological metagenomes</taxon>
    </lineage>
</organism>